<dbReference type="AlphaFoldDB" id="A0AA39IW44"/>
<name>A0AA39IW44_9AGAR</name>
<evidence type="ECO:0000313" key="2">
    <source>
        <dbReference type="Proteomes" id="UP001175226"/>
    </source>
</evidence>
<comment type="caution">
    <text evidence="1">The sequence shown here is derived from an EMBL/GenBank/DDBJ whole genome shotgun (WGS) entry which is preliminary data.</text>
</comment>
<gene>
    <name evidence="1" type="ORF">EV421DRAFT_1743603</name>
</gene>
<sequence>MDQTQAPATALPSQNQADCKDRILHLIAVLFAELDGIAPDVILSSASLHVLAGPLPLPEEDEEDPPPTFTCAACVYLNNIPVPNAFKWYAIVHGWAVGVVQGSSHLTALTTGVTTGLAEKVKTKKEAITIFNQALASGHVNVIPKALKI</sequence>
<dbReference type="Proteomes" id="UP001175226">
    <property type="component" value="Unassembled WGS sequence"/>
</dbReference>
<accession>A0AA39IW44</accession>
<proteinExistence type="predicted"/>
<evidence type="ECO:0000313" key="1">
    <source>
        <dbReference type="EMBL" id="KAK0430920.1"/>
    </source>
</evidence>
<dbReference type="EMBL" id="JAUEPT010000129">
    <property type="protein sequence ID" value="KAK0430920.1"/>
    <property type="molecule type" value="Genomic_DNA"/>
</dbReference>
<protein>
    <submittedName>
        <fullName evidence="1">Uncharacterized protein</fullName>
    </submittedName>
</protein>
<organism evidence="1 2">
    <name type="scientific">Armillaria borealis</name>
    <dbReference type="NCBI Taxonomy" id="47425"/>
    <lineage>
        <taxon>Eukaryota</taxon>
        <taxon>Fungi</taxon>
        <taxon>Dikarya</taxon>
        <taxon>Basidiomycota</taxon>
        <taxon>Agaricomycotina</taxon>
        <taxon>Agaricomycetes</taxon>
        <taxon>Agaricomycetidae</taxon>
        <taxon>Agaricales</taxon>
        <taxon>Marasmiineae</taxon>
        <taxon>Physalacriaceae</taxon>
        <taxon>Armillaria</taxon>
    </lineage>
</organism>
<reference evidence="1" key="1">
    <citation type="submission" date="2023-06" db="EMBL/GenBank/DDBJ databases">
        <authorList>
            <consortium name="Lawrence Berkeley National Laboratory"/>
            <person name="Ahrendt S."/>
            <person name="Sahu N."/>
            <person name="Indic B."/>
            <person name="Wong-Bajracharya J."/>
            <person name="Merenyi Z."/>
            <person name="Ke H.-M."/>
            <person name="Monk M."/>
            <person name="Kocsube S."/>
            <person name="Drula E."/>
            <person name="Lipzen A."/>
            <person name="Balint B."/>
            <person name="Henrissat B."/>
            <person name="Andreopoulos B."/>
            <person name="Martin F.M."/>
            <person name="Harder C.B."/>
            <person name="Rigling D."/>
            <person name="Ford K.L."/>
            <person name="Foster G.D."/>
            <person name="Pangilinan J."/>
            <person name="Papanicolaou A."/>
            <person name="Barry K."/>
            <person name="LaButti K."/>
            <person name="Viragh M."/>
            <person name="Koriabine M."/>
            <person name="Yan M."/>
            <person name="Riley R."/>
            <person name="Champramary S."/>
            <person name="Plett K.L."/>
            <person name="Tsai I.J."/>
            <person name="Slot J."/>
            <person name="Sipos G."/>
            <person name="Plett J."/>
            <person name="Nagy L.G."/>
            <person name="Grigoriev I.V."/>
        </authorList>
    </citation>
    <scope>NUCLEOTIDE SEQUENCE</scope>
    <source>
        <strain evidence="1">FPL87.14</strain>
    </source>
</reference>
<keyword evidence="2" id="KW-1185">Reference proteome</keyword>